<evidence type="ECO:0000256" key="1">
    <source>
        <dbReference type="ARBA" id="ARBA00004370"/>
    </source>
</evidence>
<reference evidence="7 8" key="1">
    <citation type="submission" date="2024-10" db="EMBL/GenBank/DDBJ databases">
        <title>Updated reference genomes for cyclostephanoid diatoms.</title>
        <authorList>
            <person name="Roberts W.R."/>
            <person name="Alverson A.J."/>
        </authorList>
    </citation>
    <scope>NUCLEOTIDE SEQUENCE [LARGE SCALE GENOMIC DNA]</scope>
    <source>
        <strain evidence="7 8">AJA276-08</strain>
    </source>
</reference>
<keyword evidence="4" id="KW-0808">Transferase</keyword>
<evidence type="ECO:0000256" key="3">
    <source>
        <dbReference type="ARBA" id="ARBA00022676"/>
    </source>
</evidence>
<protein>
    <recommendedName>
        <fullName evidence="9">Glycosyltransferase family 92 protein</fullName>
    </recommendedName>
</protein>
<comment type="subcellular location">
    <subcellularLocation>
        <location evidence="1">Membrane</location>
    </subcellularLocation>
</comment>
<evidence type="ECO:0000256" key="6">
    <source>
        <dbReference type="SAM" id="Phobius"/>
    </source>
</evidence>
<keyword evidence="6" id="KW-0812">Transmembrane</keyword>
<dbReference type="Pfam" id="PF01697">
    <property type="entry name" value="Glyco_transf_92"/>
    <property type="match status" value="1"/>
</dbReference>
<evidence type="ECO:0008006" key="9">
    <source>
        <dbReference type="Google" id="ProtNLM"/>
    </source>
</evidence>
<keyword evidence="3" id="KW-0328">Glycosyltransferase</keyword>
<evidence type="ECO:0000313" key="7">
    <source>
        <dbReference type="EMBL" id="KAL3762736.1"/>
    </source>
</evidence>
<dbReference type="Proteomes" id="UP001530315">
    <property type="component" value="Unassembled WGS sequence"/>
</dbReference>
<gene>
    <name evidence="7" type="ORF">ACHAW5_006547</name>
</gene>
<organism evidence="7 8">
    <name type="scientific">Stephanodiscus triporus</name>
    <dbReference type="NCBI Taxonomy" id="2934178"/>
    <lineage>
        <taxon>Eukaryota</taxon>
        <taxon>Sar</taxon>
        <taxon>Stramenopiles</taxon>
        <taxon>Ochrophyta</taxon>
        <taxon>Bacillariophyta</taxon>
        <taxon>Coscinodiscophyceae</taxon>
        <taxon>Thalassiosirophycidae</taxon>
        <taxon>Stephanodiscales</taxon>
        <taxon>Stephanodiscaceae</taxon>
        <taxon>Stephanodiscus</taxon>
    </lineage>
</organism>
<accession>A0ABD3MF72</accession>
<dbReference type="AlphaFoldDB" id="A0ABD3MF72"/>
<comment type="caution">
    <text evidence="7">The sequence shown here is derived from an EMBL/GenBank/DDBJ whole genome shotgun (WGS) entry which is preliminary data.</text>
</comment>
<evidence type="ECO:0000313" key="8">
    <source>
        <dbReference type="Proteomes" id="UP001530315"/>
    </source>
</evidence>
<keyword evidence="8" id="KW-1185">Reference proteome</keyword>
<dbReference type="GO" id="GO:0016757">
    <property type="term" value="F:glycosyltransferase activity"/>
    <property type="evidence" value="ECO:0007669"/>
    <property type="project" value="UniProtKB-KW"/>
</dbReference>
<dbReference type="EMBL" id="JALLAZ020001820">
    <property type="protein sequence ID" value="KAL3762736.1"/>
    <property type="molecule type" value="Genomic_DNA"/>
</dbReference>
<comment type="similarity">
    <text evidence="2">Belongs to the glycosyltransferase 92 family.</text>
</comment>
<keyword evidence="6" id="KW-1133">Transmembrane helix</keyword>
<keyword evidence="5 6" id="KW-0472">Membrane</keyword>
<sequence length="561" mass="62679">MAMAEQSRPVSRPRGRIINAVSIPKILFIVLVGFTFYNITLLSIIDAPENPKHDHVASRHSAFVPMASIPEKEHRVFPGMFNYGGSKLNEEGNVTNAVLILTGASMAGDYHNQDMLWLHLFGMGKRMFQRDAFGSEGECYSRDERKNEQVQSPGGGNFRGLKTFTEMKGEIFHCRIGTRTARFELMPTDGVDSNTIEVVQVWRCPLHGVPGREPVLSGFDFQLLRRHSLDHDMALTIDVLHEGGEGGDNHARLTPVVKLHLPIAEPSLGVQRMLSHSPAEPSFISERHNITLCTVSHANGIRDLNEFIRYHHDVVGIDHIHLGLFTNFGEGGKEQAMQVHRIVSNLLLKPDINSGTLSVSALWDEDFDFQCGDQDFPKMVFYQQCLYRAKGTSEFVATWDLDEFFSFKGAENKIPRNGPKTLPNFLRGIEHPECQDWSFVTMLSVFAGGHVPDGESIGSILLDRPRQSNETDDAWQKSILRTKNVFYNTFHLPGACLPQGKTNISDVKSMNPIDGECAFYTHDARMVHARNDPSPIGDGHLVANEVLNAILAIGELGNRQQ</sequence>
<proteinExistence type="inferred from homology"/>
<evidence type="ECO:0000256" key="4">
    <source>
        <dbReference type="ARBA" id="ARBA00022679"/>
    </source>
</evidence>
<name>A0ABD3MF72_9STRA</name>
<evidence type="ECO:0000256" key="2">
    <source>
        <dbReference type="ARBA" id="ARBA00007647"/>
    </source>
</evidence>
<feature type="transmembrane region" description="Helical" evidence="6">
    <location>
        <begin position="21"/>
        <end position="45"/>
    </location>
</feature>
<dbReference type="GO" id="GO:0016020">
    <property type="term" value="C:membrane"/>
    <property type="evidence" value="ECO:0007669"/>
    <property type="project" value="UniProtKB-SubCell"/>
</dbReference>
<dbReference type="InterPro" id="IPR008166">
    <property type="entry name" value="Glyco_transf_92"/>
</dbReference>
<evidence type="ECO:0000256" key="5">
    <source>
        <dbReference type="ARBA" id="ARBA00023136"/>
    </source>
</evidence>